<accession>A0A3R8T1Q7</accession>
<gene>
    <name evidence="7" type="ORF">EIP75_12425</name>
</gene>
<evidence type="ECO:0000313" key="7">
    <source>
        <dbReference type="EMBL" id="RRS04170.1"/>
    </source>
</evidence>
<feature type="transmembrane region" description="Helical" evidence="5">
    <location>
        <begin position="38"/>
        <end position="56"/>
    </location>
</feature>
<dbReference type="OrthoDB" id="9764363at2"/>
<keyword evidence="4" id="KW-0720">Serine protease</keyword>
<organism evidence="7 8">
    <name type="scientific">Aquabacterium soli</name>
    <dbReference type="NCBI Taxonomy" id="2493092"/>
    <lineage>
        <taxon>Bacteria</taxon>
        <taxon>Pseudomonadati</taxon>
        <taxon>Pseudomonadota</taxon>
        <taxon>Betaproteobacteria</taxon>
        <taxon>Burkholderiales</taxon>
        <taxon>Aquabacterium</taxon>
    </lineage>
</organism>
<dbReference type="EMBL" id="RSED01000008">
    <property type="protein sequence ID" value="RRS04170.1"/>
    <property type="molecule type" value="Genomic_DNA"/>
</dbReference>
<dbReference type="GO" id="GO:0006508">
    <property type="term" value="P:proteolysis"/>
    <property type="evidence" value="ECO:0007669"/>
    <property type="project" value="UniProtKB-KW"/>
</dbReference>
<keyword evidence="5" id="KW-0472">Membrane</keyword>
<evidence type="ECO:0000256" key="3">
    <source>
        <dbReference type="ARBA" id="ARBA00022801"/>
    </source>
</evidence>
<comment type="similarity">
    <text evidence="1">Belongs to the peptidase S49 family.</text>
</comment>
<dbReference type="InterPro" id="IPR002142">
    <property type="entry name" value="Peptidase_S49"/>
</dbReference>
<keyword evidence="5" id="KW-0812">Transmembrane</keyword>
<dbReference type="PANTHER" id="PTHR42987:SF8">
    <property type="entry name" value="PROTEINASE"/>
    <property type="match status" value="1"/>
</dbReference>
<evidence type="ECO:0000259" key="6">
    <source>
        <dbReference type="Pfam" id="PF01343"/>
    </source>
</evidence>
<reference evidence="7 8" key="1">
    <citation type="submission" date="2018-12" db="EMBL/GenBank/DDBJ databases">
        <title>The whole draft genome of Aquabacterium sp. SJQ9.</title>
        <authorList>
            <person name="Sun L."/>
            <person name="Gao X."/>
            <person name="Chen W."/>
            <person name="Huang K."/>
        </authorList>
    </citation>
    <scope>NUCLEOTIDE SEQUENCE [LARGE SCALE GENOMIC DNA]</scope>
    <source>
        <strain evidence="7 8">SJQ9</strain>
    </source>
</reference>
<dbReference type="Gene3D" id="6.20.330.10">
    <property type="match status" value="1"/>
</dbReference>
<comment type="caution">
    <text evidence="7">The sequence shown here is derived from an EMBL/GenBank/DDBJ whole genome shotgun (WGS) entry which is preliminary data.</text>
</comment>
<dbReference type="PANTHER" id="PTHR42987">
    <property type="entry name" value="PEPTIDASE S49"/>
    <property type="match status" value="1"/>
</dbReference>
<dbReference type="InterPro" id="IPR047272">
    <property type="entry name" value="S49_SppA_C"/>
</dbReference>
<dbReference type="SUPFAM" id="SSF52096">
    <property type="entry name" value="ClpP/crotonase"/>
    <property type="match status" value="1"/>
</dbReference>
<dbReference type="GO" id="GO:0008236">
    <property type="term" value="F:serine-type peptidase activity"/>
    <property type="evidence" value="ECO:0007669"/>
    <property type="project" value="UniProtKB-KW"/>
</dbReference>
<proteinExistence type="inferred from homology"/>
<feature type="domain" description="Peptidase S49" evidence="6">
    <location>
        <begin position="134"/>
        <end position="276"/>
    </location>
</feature>
<protein>
    <submittedName>
        <fullName evidence="7">S49 family peptidase</fullName>
    </submittedName>
</protein>
<dbReference type="Proteomes" id="UP000269265">
    <property type="component" value="Unassembled WGS sequence"/>
</dbReference>
<dbReference type="Pfam" id="PF01343">
    <property type="entry name" value="Peptidase_S49"/>
    <property type="match status" value="1"/>
</dbReference>
<evidence type="ECO:0000256" key="2">
    <source>
        <dbReference type="ARBA" id="ARBA00022670"/>
    </source>
</evidence>
<sequence>MSIDSTSSPQGGALQQQLLNDFARAYLAEQRSQRRWRWFWRILLTVLLVVLIWGSLESMPSSKAPTTPHTALVEIRGEIGVDADANADNLNTALRSAFEDEGAQAVVLRLNSPGGSPVQAGLINDEIRRLKTLHKKKVYAVCEEMCASAAFYIAVAADQIYVDKASLVGSIGVLMDGFGFTGAMEKFGVERRLLTAGANKGMLDPFSPRNPNQEVMVQSMLDQIHQQFIKVVRDGRGKRLKETPETFSGLFWNGEEAVKLGLADHLGSLDSVARDVVKTDNIIDYTVKENLAERLAKRFGASIGAGAVQSMRSAVSVR</sequence>
<keyword evidence="3" id="KW-0378">Hydrolase</keyword>
<evidence type="ECO:0000313" key="8">
    <source>
        <dbReference type="Proteomes" id="UP000269265"/>
    </source>
</evidence>
<dbReference type="RefSeq" id="WP_125243573.1">
    <property type="nucleotide sequence ID" value="NZ_RSED01000008.1"/>
</dbReference>
<dbReference type="AlphaFoldDB" id="A0A3R8T1Q7"/>
<keyword evidence="2" id="KW-0645">Protease</keyword>
<dbReference type="InterPro" id="IPR029045">
    <property type="entry name" value="ClpP/crotonase-like_dom_sf"/>
</dbReference>
<evidence type="ECO:0000256" key="4">
    <source>
        <dbReference type="ARBA" id="ARBA00022825"/>
    </source>
</evidence>
<evidence type="ECO:0000256" key="1">
    <source>
        <dbReference type="ARBA" id="ARBA00008683"/>
    </source>
</evidence>
<dbReference type="CDD" id="cd07023">
    <property type="entry name" value="S49_Sppa_N_C"/>
    <property type="match status" value="1"/>
</dbReference>
<keyword evidence="5" id="KW-1133">Transmembrane helix</keyword>
<keyword evidence="8" id="KW-1185">Reference proteome</keyword>
<evidence type="ECO:0000256" key="5">
    <source>
        <dbReference type="SAM" id="Phobius"/>
    </source>
</evidence>
<name>A0A3R8T1Q7_9BURK</name>
<dbReference type="Gene3D" id="3.90.226.10">
    <property type="entry name" value="2-enoyl-CoA Hydratase, Chain A, domain 1"/>
    <property type="match status" value="1"/>
</dbReference>